<proteinExistence type="predicted"/>
<dbReference type="SUPFAM" id="SSF64182">
    <property type="entry name" value="DHH phosphoesterases"/>
    <property type="match status" value="1"/>
</dbReference>
<sequence length="314" mass="34693">MQCFDVFNGDADGICALVQLRLAEPRKARLITGVKRDINLLKRIDAGVSDHLTVLDISMRSNAEDVRRILRAGACVFYVDHHNPGEIPTHTRLYPVIETRPDICTSLLVDRCLEGRYADWAIVAAFGDNLERVGERLAARTGLGADRAKSFRELGRLINYNAYGRTLRDLHFHPERLFQACLEAGSPDAFVHDQADLYGMLKQGYHDDLARVRNVREIAPGVLLLDDAAWARRISGPFGHTLARKNPDRAHAVLTHHQDGGYTVSVRAPLNRPQGADSLCLGFATGGGRAAAAGINHLPEGRLKDFLAAFARLF</sequence>
<dbReference type="EMBL" id="DROP01000088">
    <property type="protein sequence ID" value="HHI88561.1"/>
    <property type="molecule type" value="Genomic_DNA"/>
</dbReference>
<dbReference type="InterPro" id="IPR038763">
    <property type="entry name" value="DHH_sf"/>
</dbReference>
<organism evidence="1">
    <name type="scientific">Hellea balneolensis</name>
    <dbReference type="NCBI Taxonomy" id="287478"/>
    <lineage>
        <taxon>Bacteria</taxon>
        <taxon>Pseudomonadati</taxon>
        <taxon>Pseudomonadota</taxon>
        <taxon>Alphaproteobacteria</taxon>
        <taxon>Maricaulales</taxon>
        <taxon>Robiginitomaculaceae</taxon>
        <taxon>Hellea</taxon>
    </lineage>
</organism>
<gene>
    <name evidence="1" type="ORF">ENK01_01290</name>
</gene>
<evidence type="ECO:0000313" key="1">
    <source>
        <dbReference type="EMBL" id="HHI88561.1"/>
    </source>
</evidence>
<accession>A0A7V5U0W2</accession>
<reference evidence="1" key="1">
    <citation type="journal article" date="2020" name="mSystems">
        <title>Genome- and Community-Level Interaction Insights into Carbon Utilization and Element Cycling Functions of Hydrothermarchaeota in Hydrothermal Sediment.</title>
        <authorList>
            <person name="Zhou Z."/>
            <person name="Liu Y."/>
            <person name="Xu W."/>
            <person name="Pan J."/>
            <person name="Luo Z.H."/>
            <person name="Li M."/>
        </authorList>
    </citation>
    <scope>NUCLEOTIDE SEQUENCE [LARGE SCALE GENOMIC DNA]</scope>
    <source>
        <strain evidence="1">HyVt-538</strain>
    </source>
</reference>
<comment type="caution">
    <text evidence="1">The sequence shown here is derived from an EMBL/GenBank/DDBJ whole genome shotgun (WGS) entry which is preliminary data.</text>
</comment>
<dbReference type="AlphaFoldDB" id="A0A7V5U0W2"/>
<name>A0A7V5U0W2_9PROT</name>
<protein>
    <submittedName>
        <fullName evidence="1">DHH family phosphoesterase</fullName>
    </submittedName>
</protein>
<dbReference type="Proteomes" id="UP000885806">
    <property type="component" value="Unassembled WGS sequence"/>
</dbReference>